<dbReference type="Pfam" id="PF23562">
    <property type="entry name" value="AMP-binding_C_3"/>
    <property type="match status" value="1"/>
</dbReference>
<name>A0AAD7DWK8_MYCRO</name>
<gene>
    <name evidence="4" type="ORF">B0H17DRAFT_1157730</name>
</gene>
<dbReference type="Gene3D" id="3.40.50.12780">
    <property type="entry name" value="N-terminal domain of ligase-like"/>
    <property type="match status" value="2"/>
</dbReference>
<keyword evidence="1" id="KW-0596">Phosphopantetheine</keyword>
<sequence length="980" mass="107137">MNPSTLKTIPNVVAHNSDANPTGPFYIYYDPTSSEIVTITNLEFARAVARAAHILRPHLSASDGEVVAVLALSDTILYHAIIVGLLTANLTVSFVLDIEEVPSLAQIYPNLGTETLDCPFEPYMQPTDFPALDSVCLYLHSSGSTGLPKAIPHTHRILMQQASFLIGNPVVVYPPSAISSDSLPIMPTPSNILEHARKTNCVSLMAIPALFSIWAASPEAMAYLKTLRIVLWSGGALPYQLGSFLHGSGVNMRGMYGATETGPLSRITLPEGDEQEWEWLRFADQVKIRWVPQGDETFECQLMTWENHTLLVENLHDVKGYATSDLFVNHPEKKYLIGRIDDVIVHTSGEKTVPAPMEDILLGSPYVSGAVMFGRNREQAGILIEPTCKLAIDVENAKQFAELRNKIWPIVEEANNIAPAFSRIFKEMIIFASVAKPLPRAGKGTVQRKPAVDLYSREIDAVYVWLISSPGYNVVAENTNLIDSIEPPTVWQATLIKVWLVELAKDLCNSVEISSTVDLFQQGFDSLSATVFRIRIISALRSSAETNIRRASAGVTQNFVYSHPTISKLSMHLEQLVNGTMKDAESPDVVMSEMIAKHASGFAQPIASPPSTGHPTVILLTGSTGNLGSHILASLLQNETVSKPSATRPCSGIGLDTGLLASLKLVCVEGRINQKDLGLNLNLYNEIRTSVTVIIHNAWQLDFNLTLDSFEPHILGTRHLADFALSSPLSPKFVFISSIAAMSADPAVGPSPKEMMYVAAGAFGYGQSKFVAEQILMQSGLHTASLRIGQLYGGLPNGAWATTDWIPILVKSSKTLGCLPLVDGLVSWLDFETTAQAVLDVAFHKVDSEDLFSVFTVVNPRPVSWNFIMESICEAIRKQCSMELQLVPFLQWYAALESVASGHNYSKADDMIHSQPGIKLLDIFSRLSNVSVGSPHAQREESTFSTEKIQALSDAMRSVDAVTSDVAEAWVKYWRSSGFL</sequence>
<evidence type="ECO:0000256" key="1">
    <source>
        <dbReference type="ARBA" id="ARBA00022450"/>
    </source>
</evidence>
<dbReference type="InterPro" id="IPR013120">
    <property type="entry name" value="FAR_NAD-bd"/>
</dbReference>
<dbReference type="InterPro" id="IPR020845">
    <property type="entry name" value="AMP-binding_CS"/>
</dbReference>
<dbReference type="EMBL" id="JARKIE010000017">
    <property type="protein sequence ID" value="KAJ7701502.1"/>
    <property type="molecule type" value="Genomic_DNA"/>
</dbReference>
<dbReference type="Gene3D" id="3.40.50.720">
    <property type="entry name" value="NAD(P)-binding Rossmann-like Domain"/>
    <property type="match status" value="1"/>
</dbReference>
<protein>
    <recommendedName>
        <fullName evidence="3">Thioester reductase (TE) domain-containing protein</fullName>
    </recommendedName>
</protein>
<evidence type="ECO:0000313" key="4">
    <source>
        <dbReference type="EMBL" id="KAJ7701502.1"/>
    </source>
</evidence>
<keyword evidence="2" id="KW-0597">Phosphoprotein</keyword>
<dbReference type="SUPFAM" id="SSF56801">
    <property type="entry name" value="Acetyl-CoA synthetase-like"/>
    <property type="match status" value="1"/>
</dbReference>
<proteinExistence type="predicted"/>
<comment type="caution">
    <text evidence="4">The sequence shown here is derived from an EMBL/GenBank/DDBJ whole genome shotgun (WGS) entry which is preliminary data.</text>
</comment>
<organism evidence="4 5">
    <name type="scientific">Mycena rosella</name>
    <name type="common">Pink bonnet</name>
    <name type="synonym">Agaricus rosellus</name>
    <dbReference type="NCBI Taxonomy" id="1033263"/>
    <lineage>
        <taxon>Eukaryota</taxon>
        <taxon>Fungi</taxon>
        <taxon>Dikarya</taxon>
        <taxon>Basidiomycota</taxon>
        <taxon>Agaricomycotina</taxon>
        <taxon>Agaricomycetes</taxon>
        <taxon>Agaricomycetidae</taxon>
        <taxon>Agaricales</taxon>
        <taxon>Marasmiineae</taxon>
        <taxon>Mycenaceae</taxon>
        <taxon>Mycena</taxon>
    </lineage>
</organism>
<dbReference type="InterPro" id="IPR051414">
    <property type="entry name" value="Adenylate-forming_Reductase"/>
</dbReference>
<dbReference type="SUPFAM" id="SSF51735">
    <property type="entry name" value="NAD(P)-binding Rossmann-fold domains"/>
    <property type="match status" value="1"/>
</dbReference>
<dbReference type="InterPro" id="IPR036291">
    <property type="entry name" value="NAD(P)-bd_dom_sf"/>
</dbReference>
<dbReference type="PANTHER" id="PTHR43439">
    <property type="entry name" value="PHENYLACETATE-COENZYME A LIGASE"/>
    <property type="match status" value="1"/>
</dbReference>
<evidence type="ECO:0000256" key="2">
    <source>
        <dbReference type="ARBA" id="ARBA00022553"/>
    </source>
</evidence>
<dbReference type="PROSITE" id="PS00455">
    <property type="entry name" value="AMP_BINDING"/>
    <property type="match status" value="1"/>
</dbReference>
<feature type="domain" description="Thioester reductase (TE)" evidence="3">
    <location>
        <begin position="620"/>
        <end position="822"/>
    </location>
</feature>
<keyword evidence="5" id="KW-1185">Reference proteome</keyword>
<evidence type="ECO:0000259" key="3">
    <source>
        <dbReference type="Pfam" id="PF07993"/>
    </source>
</evidence>
<reference evidence="4" key="1">
    <citation type="submission" date="2023-03" db="EMBL/GenBank/DDBJ databases">
        <title>Massive genome expansion in bonnet fungi (Mycena s.s.) driven by repeated elements and novel gene families across ecological guilds.</title>
        <authorList>
            <consortium name="Lawrence Berkeley National Laboratory"/>
            <person name="Harder C.B."/>
            <person name="Miyauchi S."/>
            <person name="Viragh M."/>
            <person name="Kuo A."/>
            <person name="Thoen E."/>
            <person name="Andreopoulos B."/>
            <person name="Lu D."/>
            <person name="Skrede I."/>
            <person name="Drula E."/>
            <person name="Henrissat B."/>
            <person name="Morin E."/>
            <person name="Kohler A."/>
            <person name="Barry K."/>
            <person name="LaButti K."/>
            <person name="Morin E."/>
            <person name="Salamov A."/>
            <person name="Lipzen A."/>
            <person name="Mereny Z."/>
            <person name="Hegedus B."/>
            <person name="Baldrian P."/>
            <person name="Stursova M."/>
            <person name="Weitz H."/>
            <person name="Taylor A."/>
            <person name="Grigoriev I.V."/>
            <person name="Nagy L.G."/>
            <person name="Martin F."/>
            <person name="Kauserud H."/>
        </authorList>
    </citation>
    <scope>NUCLEOTIDE SEQUENCE</scope>
    <source>
        <strain evidence="4">CBHHK067</strain>
    </source>
</reference>
<dbReference type="InterPro" id="IPR042099">
    <property type="entry name" value="ANL_N_sf"/>
</dbReference>
<dbReference type="Pfam" id="PF07993">
    <property type="entry name" value="NAD_binding_4"/>
    <property type="match status" value="1"/>
</dbReference>
<dbReference type="AlphaFoldDB" id="A0AAD7DWK8"/>
<accession>A0AAD7DWK8</accession>
<evidence type="ECO:0000313" key="5">
    <source>
        <dbReference type="Proteomes" id="UP001221757"/>
    </source>
</evidence>
<dbReference type="PANTHER" id="PTHR43439:SF2">
    <property type="entry name" value="ENZYME, PUTATIVE (JCVI)-RELATED"/>
    <property type="match status" value="1"/>
</dbReference>
<dbReference type="Proteomes" id="UP001221757">
    <property type="component" value="Unassembled WGS sequence"/>
</dbReference>